<organism evidence="11 12">
    <name type="scientific">Ligilactobacillus hayakitensis DSM 18933 = JCM 14209</name>
    <dbReference type="NCBI Taxonomy" id="1423755"/>
    <lineage>
        <taxon>Bacteria</taxon>
        <taxon>Bacillati</taxon>
        <taxon>Bacillota</taxon>
        <taxon>Bacilli</taxon>
        <taxon>Lactobacillales</taxon>
        <taxon>Lactobacillaceae</taxon>
        <taxon>Ligilactobacillus</taxon>
    </lineage>
</organism>
<evidence type="ECO:0000256" key="9">
    <source>
        <dbReference type="RuleBase" id="RU004391"/>
    </source>
</evidence>
<feature type="domain" description="Glutamate--cysteine ligase" evidence="10">
    <location>
        <begin position="9"/>
        <end position="250"/>
    </location>
</feature>
<dbReference type="RefSeq" id="WP_025022211.1">
    <property type="nucleotide sequence ID" value="NZ_AZGD01000100.1"/>
</dbReference>
<dbReference type="AlphaFoldDB" id="A0A0R1WJN0"/>
<dbReference type="InterPro" id="IPR014746">
    <property type="entry name" value="Gln_synth/guanido_kin_cat_dom"/>
</dbReference>
<evidence type="ECO:0000259" key="10">
    <source>
        <dbReference type="Pfam" id="PF04262"/>
    </source>
</evidence>
<reference evidence="11 12" key="1">
    <citation type="journal article" date="2015" name="Genome Announc.">
        <title>Expanding the biotechnology potential of lactobacilli through comparative genomics of 213 strains and associated genera.</title>
        <authorList>
            <person name="Sun Z."/>
            <person name="Harris H.M."/>
            <person name="McCann A."/>
            <person name="Guo C."/>
            <person name="Argimon S."/>
            <person name="Zhang W."/>
            <person name="Yang X."/>
            <person name="Jeffery I.B."/>
            <person name="Cooney J.C."/>
            <person name="Kagawa T.F."/>
            <person name="Liu W."/>
            <person name="Song Y."/>
            <person name="Salvetti E."/>
            <person name="Wrobel A."/>
            <person name="Rasinkangas P."/>
            <person name="Parkhill J."/>
            <person name="Rea M.C."/>
            <person name="O'Sullivan O."/>
            <person name="Ritari J."/>
            <person name="Douillard F.P."/>
            <person name="Paul Ross R."/>
            <person name="Yang R."/>
            <person name="Briner A.E."/>
            <person name="Felis G.E."/>
            <person name="de Vos W.M."/>
            <person name="Barrangou R."/>
            <person name="Klaenhammer T.R."/>
            <person name="Caufield P.W."/>
            <person name="Cui Y."/>
            <person name="Zhang H."/>
            <person name="O'Toole P.W."/>
        </authorList>
    </citation>
    <scope>NUCLEOTIDE SEQUENCE [LARGE SCALE GENOMIC DNA]</scope>
    <source>
        <strain evidence="11 12">DSM 18933</strain>
    </source>
</reference>
<comment type="catalytic activity">
    <reaction evidence="7 9">
        <text>L-cysteine + L-glutamate + ATP = gamma-L-glutamyl-L-cysteine + ADP + phosphate + H(+)</text>
        <dbReference type="Rhea" id="RHEA:13285"/>
        <dbReference type="ChEBI" id="CHEBI:15378"/>
        <dbReference type="ChEBI" id="CHEBI:29985"/>
        <dbReference type="ChEBI" id="CHEBI:30616"/>
        <dbReference type="ChEBI" id="CHEBI:35235"/>
        <dbReference type="ChEBI" id="CHEBI:43474"/>
        <dbReference type="ChEBI" id="CHEBI:58173"/>
        <dbReference type="ChEBI" id="CHEBI:456216"/>
        <dbReference type="EC" id="6.3.2.2"/>
    </reaction>
</comment>
<dbReference type="InterPro" id="IPR006334">
    <property type="entry name" value="Glut_cys_ligase"/>
</dbReference>
<dbReference type="OrthoDB" id="9803907at2"/>
<dbReference type="SUPFAM" id="SSF55931">
    <property type="entry name" value="Glutamine synthetase/guanido kinase"/>
    <property type="match status" value="1"/>
</dbReference>
<dbReference type="Proteomes" id="UP000051054">
    <property type="component" value="Unassembled WGS sequence"/>
</dbReference>
<keyword evidence="12" id="KW-1185">Reference proteome</keyword>
<dbReference type="EMBL" id="AZGD01000100">
    <property type="protein sequence ID" value="KRM17905.1"/>
    <property type="molecule type" value="Genomic_DNA"/>
</dbReference>
<keyword evidence="6" id="KW-0067">ATP-binding</keyword>
<dbReference type="GO" id="GO:0006750">
    <property type="term" value="P:glutathione biosynthetic process"/>
    <property type="evidence" value="ECO:0007669"/>
    <property type="project" value="UniProtKB-UniPathway"/>
</dbReference>
<dbReference type="GO" id="GO:0005524">
    <property type="term" value="F:ATP binding"/>
    <property type="evidence" value="ECO:0007669"/>
    <property type="project" value="UniProtKB-KW"/>
</dbReference>
<keyword evidence="3 8" id="KW-0436">Ligase</keyword>
<dbReference type="GO" id="GO:0046872">
    <property type="term" value="F:metal ion binding"/>
    <property type="evidence" value="ECO:0007669"/>
    <property type="project" value="TreeGrafter"/>
</dbReference>
<dbReference type="STRING" id="1423755.FC40_GL001113"/>
<evidence type="ECO:0000256" key="7">
    <source>
        <dbReference type="ARBA" id="ARBA00048819"/>
    </source>
</evidence>
<comment type="pathway">
    <text evidence="1 9">Sulfur metabolism; glutathione biosynthesis; glutathione from L-cysteine and L-glutamate: step 1/2.</text>
</comment>
<dbReference type="eggNOG" id="COG2918">
    <property type="taxonomic scope" value="Bacteria"/>
</dbReference>
<dbReference type="PATRIC" id="fig|1423755.3.peg.1174"/>
<dbReference type="UniPathway" id="UPA00142">
    <property type="reaction ID" value="UER00209"/>
</dbReference>
<comment type="caution">
    <text evidence="11">The sequence shown here is derived from an EMBL/GenBank/DDBJ whole genome shotgun (WGS) entry which is preliminary data.</text>
</comment>
<dbReference type="InterPro" id="IPR007370">
    <property type="entry name" value="Glu_cys_ligase"/>
</dbReference>
<protein>
    <recommendedName>
        <fullName evidence="2 9">Glutamate--cysteine ligase</fullName>
        <ecNumber evidence="2 9">6.3.2.2</ecNumber>
    </recommendedName>
</protein>
<gene>
    <name evidence="11" type="ORF">FC40_GL001113</name>
</gene>
<comment type="similarity">
    <text evidence="8">Belongs to the glutamate--cysteine ligase type 1 family.</text>
</comment>
<dbReference type="GO" id="GO:0005829">
    <property type="term" value="C:cytosol"/>
    <property type="evidence" value="ECO:0007669"/>
    <property type="project" value="TreeGrafter"/>
</dbReference>
<evidence type="ECO:0000256" key="3">
    <source>
        <dbReference type="ARBA" id="ARBA00022598"/>
    </source>
</evidence>
<evidence type="ECO:0000256" key="5">
    <source>
        <dbReference type="ARBA" id="ARBA00022741"/>
    </source>
</evidence>
<keyword evidence="5" id="KW-0547">Nucleotide-binding</keyword>
<evidence type="ECO:0000313" key="12">
    <source>
        <dbReference type="Proteomes" id="UP000051054"/>
    </source>
</evidence>
<evidence type="ECO:0000256" key="1">
    <source>
        <dbReference type="ARBA" id="ARBA00005006"/>
    </source>
</evidence>
<evidence type="ECO:0000256" key="6">
    <source>
        <dbReference type="ARBA" id="ARBA00022840"/>
    </source>
</evidence>
<sequence>MFSKIGQLIFDNEQVAKTADFTMGLEIEMQRIDSTGNISQEPYPSAVGDQKTNPWITNDFLDTMPETVTPAASHALDAMHYLYGINNALRTALAPGELLWPLSMPPALPSDKTKLRLAQMGPKKEAYLKEWVKRHGYSAGTPCGAHINLSIDQHIIDMVLENYPEDFKNEIEVKNYLYTILAQGFVRYRWIITYLFGASPIAEANYFDKGKELKHPIRSIRQSPYGFGTKFSGDYTDVQSYVDRIEQGVKEGILISDYEFHGAVRFKGNSNLKKLPETGIEYLELRMLDLDPSSSVGVRTDTLRFIRLLASYLIMSPALPKDEVNRVLTAADEINREVSIEEPTQVSKYQDRAQAFLRTLERYANRIQLGPEYAEILEDLEDRVDNPLTTPSAKLLNYVKDGSLKEYALRRAKRYQEAAQESIHQFQGFEDGKILTAKELKEQLFNGNWEPTNQ</sequence>
<dbReference type="GO" id="GO:0004357">
    <property type="term" value="F:glutamate-cysteine ligase activity"/>
    <property type="evidence" value="ECO:0007669"/>
    <property type="project" value="UniProtKB-EC"/>
</dbReference>
<evidence type="ECO:0000256" key="4">
    <source>
        <dbReference type="ARBA" id="ARBA00022684"/>
    </source>
</evidence>
<dbReference type="Pfam" id="PF04262">
    <property type="entry name" value="Glu_cys_ligase"/>
    <property type="match status" value="1"/>
</dbReference>
<dbReference type="EC" id="6.3.2.2" evidence="2 9"/>
<evidence type="ECO:0000313" key="11">
    <source>
        <dbReference type="EMBL" id="KRM17905.1"/>
    </source>
</evidence>
<dbReference type="PANTHER" id="PTHR38761:SF1">
    <property type="entry name" value="GLUTAMATE--CYSTEINE LIGASE"/>
    <property type="match status" value="1"/>
</dbReference>
<dbReference type="Gene3D" id="3.30.590.20">
    <property type="match status" value="1"/>
</dbReference>
<evidence type="ECO:0000256" key="8">
    <source>
        <dbReference type="RuleBase" id="RU003544"/>
    </source>
</evidence>
<accession>A0A0R1WJN0</accession>
<dbReference type="PANTHER" id="PTHR38761">
    <property type="entry name" value="GLUTAMATE--CYSTEINE LIGASE"/>
    <property type="match status" value="1"/>
</dbReference>
<keyword evidence="4 8" id="KW-0317">Glutathione biosynthesis</keyword>
<evidence type="ECO:0000256" key="2">
    <source>
        <dbReference type="ARBA" id="ARBA00012220"/>
    </source>
</evidence>
<proteinExistence type="inferred from homology"/>
<name>A0A0R1WJN0_9LACO</name>